<evidence type="ECO:0000256" key="2">
    <source>
        <dbReference type="ARBA" id="ARBA00022857"/>
    </source>
</evidence>
<dbReference type="InterPro" id="IPR036291">
    <property type="entry name" value="NAD(P)-bd_dom_sf"/>
</dbReference>
<evidence type="ECO:0000313" key="6">
    <source>
        <dbReference type="Proteomes" id="UP001316803"/>
    </source>
</evidence>
<reference evidence="5 6" key="1">
    <citation type="submission" date="2022-12" db="EMBL/GenBank/DDBJ databases">
        <title>Genomic features and morphological characterization of a novel Knufia sp. strain isolated from spacecraft assembly facility.</title>
        <authorList>
            <person name="Teixeira M."/>
            <person name="Chander A.M."/>
            <person name="Stajich J.E."/>
            <person name="Venkateswaran K."/>
        </authorList>
    </citation>
    <scope>NUCLEOTIDE SEQUENCE [LARGE SCALE GENOMIC DNA]</scope>
    <source>
        <strain evidence="5 6">FJI-L2-BK-P2</strain>
    </source>
</reference>
<name>A0AAN8EGH3_9EURO</name>
<evidence type="ECO:0000313" key="5">
    <source>
        <dbReference type="EMBL" id="KAK5949065.1"/>
    </source>
</evidence>
<protein>
    <submittedName>
        <fullName evidence="5">Uncharacterized protein</fullName>
    </submittedName>
</protein>
<dbReference type="PRINTS" id="PR00081">
    <property type="entry name" value="GDHRDH"/>
</dbReference>
<gene>
    <name evidence="5" type="ORF">OHC33_009986</name>
</gene>
<dbReference type="InterPro" id="IPR002347">
    <property type="entry name" value="SDR_fam"/>
</dbReference>
<sequence length="315" mass="33012">MSAPPEPQPRRPHQPDDGPAIDFTSSISRDSLGGANVLITGGASGLGKSCANAFLSHGAYVTIADIEPVLLDGTKAELLASSSRSGQVQTVVCNVTEWESQVKLFQAAARFGLKGVIDVVLPFAGPGSQPFTYPKPGNDVVPESLSPPPIGCMSVALIGMTYTCQLAVHYMHNQSRSLRCLIVIGSMASYNALPGSCDYSAAKYGARGIFKSLRDAPEIRGTPLDSALRVNMIAPGFILTPMTNPKWDTVISAGIKEVPIEALLDGILRVAADSTIYGKAIGVASDGPFDLLDSQAGLNGVTASRQHSWRTGDGV</sequence>
<keyword evidence="3" id="KW-0560">Oxidoreductase</keyword>
<dbReference type="Proteomes" id="UP001316803">
    <property type="component" value="Unassembled WGS sequence"/>
</dbReference>
<dbReference type="InterPro" id="IPR020904">
    <property type="entry name" value="Sc_DH/Rdtase_CS"/>
</dbReference>
<dbReference type="PANTHER" id="PTHR44229">
    <property type="entry name" value="15-HYDROXYPROSTAGLANDIN DEHYDROGENASE [NAD(+)]"/>
    <property type="match status" value="1"/>
</dbReference>
<dbReference type="EMBL" id="JAKLMC020000040">
    <property type="protein sequence ID" value="KAK5949065.1"/>
    <property type="molecule type" value="Genomic_DNA"/>
</dbReference>
<comment type="similarity">
    <text evidence="1">Belongs to the short-chain dehydrogenases/reductases (SDR) family.</text>
</comment>
<proteinExistence type="inferred from homology"/>
<evidence type="ECO:0000256" key="1">
    <source>
        <dbReference type="ARBA" id="ARBA00006484"/>
    </source>
</evidence>
<dbReference type="SUPFAM" id="SSF51735">
    <property type="entry name" value="NAD(P)-binding Rossmann-fold domains"/>
    <property type="match status" value="1"/>
</dbReference>
<dbReference type="AlphaFoldDB" id="A0AAN8EGH3"/>
<dbReference type="Gene3D" id="3.40.50.720">
    <property type="entry name" value="NAD(P)-binding Rossmann-like Domain"/>
    <property type="match status" value="1"/>
</dbReference>
<organism evidence="5 6">
    <name type="scientific">Knufia fluminis</name>
    <dbReference type="NCBI Taxonomy" id="191047"/>
    <lineage>
        <taxon>Eukaryota</taxon>
        <taxon>Fungi</taxon>
        <taxon>Dikarya</taxon>
        <taxon>Ascomycota</taxon>
        <taxon>Pezizomycotina</taxon>
        <taxon>Eurotiomycetes</taxon>
        <taxon>Chaetothyriomycetidae</taxon>
        <taxon>Chaetothyriales</taxon>
        <taxon>Trichomeriaceae</taxon>
        <taxon>Knufia</taxon>
    </lineage>
</organism>
<comment type="caution">
    <text evidence="5">The sequence shown here is derived from an EMBL/GenBank/DDBJ whole genome shotgun (WGS) entry which is preliminary data.</text>
</comment>
<accession>A0AAN8EGH3</accession>
<dbReference type="Pfam" id="PF00106">
    <property type="entry name" value="adh_short"/>
    <property type="match status" value="1"/>
</dbReference>
<dbReference type="GO" id="GO:0005737">
    <property type="term" value="C:cytoplasm"/>
    <property type="evidence" value="ECO:0007669"/>
    <property type="project" value="TreeGrafter"/>
</dbReference>
<dbReference type="GO" id="GO:0016616">
    <property type="term" value="F:oxidoreductase activity, acting on the CH-OH group of donors, NAD or NADP as acceptor"/>
    <property type="evidence" value="ECO:0007669"/>
    <property type="project" value="TreeGrafter"/>
</dbReference>
<evidence type="ECO:0000256" key="3">
    <source>
        <dbReference type="ARBA" id="ARBA00023002"/>
    </source>
</evidence>
<evidence type="ECO:0000256" key="4">
    <source>
        <dbReference type="SAM" id="MobiDB-lite"/>
    </source>
</evidence>
<dbReference type="PANTHER" id="PTHR44229:SF4">
    <property type="entry name" value="15-HYDROXYPROSTAGLANDIN DEHYDROGENASE [NAD(+)]"/>
    <property type="match status" value="1"/>
</dbReference>
<dbReference type="PROSITE" id="PS00061">
    <property type="entry name" value="ADH_SHORT"/>
    <property type="match status" value="1"/>
</dbReference>
<keyword evidence="2" id="KW-0521">NADP</keyword>
<keyword evidence="6" id="KW-1185">Reference proteome</keyword>
<feature type="region of interest" description="Disordered" evidence="4">
    <location>
        <begin position="1"/>
        <end position="20"/>
    </location>
</feature>